<comment type="similarity">
    <text evidence="1">Belongs to the ABC transporter superfamily.</text>
</comment>
<keyword evidence="11" id="KW-1185">Reference proteome</keyword>
<dbReference type="RefSeq" id="WP_124085832.1">
    <property type="nucleotide sequence ID" value="NZ_UXAW01000051.1"/>
</dbReference>
<evidence type="ECO:0000256" key="8">
    <source>
        <dbReference type="ARBA" id="ARBA00068787"/>
    </source>
</evidence>
<evidence type="ECO:0000256" key="2">
    <source>
        <dbReference type="ARBA" id="ARBA00022448"/>
    </source>
</evidence>
<dbReference type="Proteomes" id="UP000277498">
    <property type="component" value="Unassembled WGS sequence"/>
</dbReference>
<dbReference type="GO" id="GO:0016887">
    <property type="term" value="F:ATP hydrolysis activity"/>
    <property type="evidence" value="ECO:0007669"/>
    <property type="project" value="InterPro"/>
</dbReference>
<keyword evidence="4 10" id="KW-0067">ATP-binding</keyword>
<evidence type="ECO:0000313" key="10">
    <source>
        <dbReference type="EMBL" id="VDC25182.1"/>
    </source>
</evidence>
<dbReference type="GO" id="GO:0006970">
    <property type="term" value="P:response to osmotic stress"/>
    <property type="evidence" value="ECO:0007669"/>
    <property type="project" value="UniProtKB-ARBA"/>
</dbReference>
<evidence type="ECO:0000313" key="11">
    <source>
        <dbReference type="Proteomes" id="UP000277498"/>
    </source>
</evidence>
<evidence type="ECO:0000256" key="6">
    <source>
        <dbReference type="ARBA" id="ARBA00061968"/>
    </source>
</evidence>
<dbReference type="SMART" id="SM00382">
    <property type="entry name" value="AAA"/>
    <property type="match status" value="1"/>
</dbReference>
<dbReference type="SUPFAM" id="SSF52540">
    <property type="entry name" value="P-loop containing nucleoside triphosphate hydrolases"/>
    <property type="match status" value="1"/>
</dbReference>
<sequence>MTETPAGALLSCRNLWKVFGPRPGWYFDTAGYRIDPEALAERLRREGHIPAVADASFDVQAGEIFVIMGLSGSGKSTLVRCLSRLLDVEHGSMSFEGVDLRAVSGRELTEIRRRKMGMVFQSFGLLPHLTALENVAFPLKLRGMARAAREARAQEMLELVELGGRAGALPSELSGGQQQRIGIARSLAPDPDLWFLDEPFSALDPLIRRQMQDEFLRLQRQLKKTIVFITHDIMEACRLADRIALMRGGRIIQIGTPAEILLSPADSYVAEFTADVALSRAIRLGDLAVTAVPGEAPAGPALNPRAPIETLLPEIAAGQKRFAVEAAPGQPALVLEAEAVLAVLRRDAGPDAGCESGPR</sequence>
<evidence type="ECO:0000256" key="3">
    <source>
        <dbReference type="ARBA" id="ARBA00022741"/>
    </source>
</evidence>
<dbReference type="GO" id="GO:0005524">
    <property type="term" value="F:ATP binding"/>
    <property type="evidence" value="ECO:0007669"/>
    <property type="project" value="UniProtKB-KW"/>
</dbReference>
<dbReference type="InterPro" id="IPR051921">
    <property type="entry name" value="ABC_osmolyte_uptake_ATP-bind"/>
</dbReference>
<dbReference type="FunFam" id="3.40.50.300:FF:000201">
    <property type="entry name" value="Glycine betaine/L-proline ABC transporter ATP-binding protein"/>
    <property type="match status" value="1"/>
</dbReference>
<reference evidence="10 11" key="1">
    <citation type="submission" date="2018-11" db="EMBL/GenBank/DDBJ databases">
        <authorList>
            <person name="Criscuolo A."/>
        </authorList>
    </citation>
    <scope>NUCLEOTIDE SEQUENCE [LARGE SCALE GENOMIC DNA]</scope>
    <source>
        <strain evidence="10">ACIP111625</strain>
    </source>
</reference>
<evidence type="ECO:0000256" key="4">
    <source>
        <dbReference type="ARBA" id="ARBA00022840"/>
    </source>
</evidence>
<organism evidence="10 11">
    <name type="scientific">Pseudogemmobacter humi</name>
    <dbReference type="NCBI Taxonomy" id="2483812"/>
    <lineage>
        <taxon>Bacteria</taxon>
        <taxon>Pseudomonadati</taxon>
        <taxon>Pseudomonadota</taxon>
        <taxon>Alphaproteobacteria</taxon>
        <taxon>Rhodobacterales</taxon>
        <taxon>Paracoccaceae</taxon>
        <taxon>Pseudogemmobacter</taxon>
    </lineage>
</organism>
<comment type="catalytic activity">
    <reaction evidence="5">
        <text>a quaternary ammonium(out) + ATP + H2O = a quaternary ammonium(in) + ADP + phosphate + H(+)</text>
        <dbReference type="Rhea" id="RHEA:11036"/>
        <dbReference type="ChEBI" id="CHEBI:15377"/>
        <dbReference type="ChEBI" id="CHEBI:15378"/>
        <dbReference type="ChEBI" id="CHEBI:30616"/>
        <dbReference type="ChEBI" id="CHEBI:35267"/>
        <dbReference type="ChEBI" id="CHEBI:43474"/>
        <dbReference type="ChEBI" id="CHEBI:456216"/>
        <dbReference type="EC" id="7.6.2.9"/>
    </reaction>
    <physiologicalReaction direction="left-to-right" evidence="5">
        <dbReference type="Rhea" id="RHEA:11037"/>
    </physiologicalReaction>
</comment>
<dbReference type="PANTHER" id="PTHR43869:SF1">
    <property type="entry name" value="GLYCINE BETAINE_PROLINE BETAINE TRANSPORT SYSTEM ATP-BINDING PROTEIN PROV"/>
    <property type="match status" value="1"/>
</dbReference>
<evidence type="ECO:0000256" key="5">
    <source>
        <dbReference type="ARBA" id="ARBA00051811"/>
    </source>
</evidence>
<dbReference type="InterPro" id="IPR003593">
    <property type="entry name" value="AAA+_ATPase"/>
</dbReference>
<keyword evidence="2" id="KW-0813">Transport</keyword>
<dbReference type="InterPro" id="IPR017871">
    <property type="entry name" value="ABC_transporter-like_CS"/>
</dbReference>
<protein>
    <recommendedName>
        <fullName evidence="8">Trimethylamine N-oxide transport system ATP-binding protein TmoW</fullName>
        <ecNumber evidence="7">7.6.2.9</ecNumber>
    </recommendedName>
</protein>
<dbReference type="GO" id="GO:0015418">
    <property type="term" value="F:ABC-type quaternary ammonium compound transporting activity"/>
    <property type="evidence" value="ECO:0007669"/>
    <property type="project" value="UniProtKB-EC"/>
</dbReference>
<dbReference type="InterPro" id="IPR003439">
    <property type="entry name" value="ABC_transporter-like_ATP-bd"/>
</dbReference>
<accession>A0A3P5WUZ2</accession>
<dbReference type="PROSITE" id="PS00211">
    <property type="entry name" value="ABC_TRANSPORTER_1"/>
    <property type="match status" value="1"/>
</dbReference>
<evidence type="ECO:0000256" key="7">
    <source>
        <dbReference type="ARBA" id="ARBA00066388"/>
    </source>
</evidence>
<proteinExistence type="inferred from homology"/>
<dbReference type="AlphaFoldDB" id="A0A3P5WUZ2"/>
<gene>
    <name evidence="10" type="primary">proV_2</name>
    <name evidence="10" type="ORF">XINFAN_01421</name>
</gene>
<feature type="domain" description="ABC transporter" evidence="9">
    <location>
        <begin position="34"/>
        <end position="273"/>
    </location>
</feature>
<evidence type="ECO:0000256" key="1">
    <source>
        <dbReference type="ARBA" id="ARBA00005417"/>
    </source>
</evidence>
<dbReference type="Pfam" id="PF00005">
    <property type="entry name" value="ABC_tran"/>
    <property type="match status" value="1"/>
</dbReference>
<dbReference type="InterPro" id="IPR027417">
    <property type="entry name" value="P-loop_NTPase"/>
</dbReference>
<dbReference type="EMBL" id="UXAW01000051">
    <property type="protein sequence ID" value="VDC25182.1"/>
    <property type="molecule type" value="Genomic_DNA"/>
</dbReference>
<keyword evidence="3" id="KW-0547">Nucleotide-binding</keyword>
<dbReference type="EC" id="7.6.2.9" evidence="7"/>
<evidence type="ECO:0000259" key="9">
    <source>
        <dbReference type="PROSITE" id="PS50893"/>
    </source>
</evidence>
<name>A0A3P5WUZ2_9RHOB</name>
<dbReference type="PANTHER" id="PTHR43869">
    <property type="entry name" value="GLYCINE BETAINE/PROLINE BETAINE TRANSPORT SYSTEM ATP-BINDING PROTEIN PROV"/>
    <property type="match status" value="1"/>
</dbReference>
<comment type="subunit">
    <text evidence="6">The complex is probably composed of two ATP-binding proteins (TmoW), two transmembrane proteins (TmoV) and a solute-binding protein (TmoX).</text>
</comment>
<dbReference type="Gene3D" id="3.40.50.300">
    <property type="entry name" value="P-loop containing nucleotide triphosphate hydrolases"/>
    <property type="match status" value="1"/>
</dbReference>
<dbReference type="OrthoDB" id="9802264at2"/>
<dbReference type="PROSITE" id="PS50893">
    <property type="entry name" value="ABC_TRANSPORTER_2"/>
    <property type="match status" value="1"/>
</dbReference>